<keyword evidence="7" id="KW-1185">Reference proteome</keyword>
<comment type="caution">
    <text evidence="6">The sequence shown here is derived from an EMBL/GenBank/DDBJ whole genome shotgun (WGS) entry which is preliminary data.</text>
</comment>
<name>A0A2S5TBZ2_9GAMM</name>
<feature type="active site" description="Proton acceptor" evidence="4">
    <location>
        <position position="358"/>
    </location>
</feature>
<dbReference type="GO" id="GO:0097176">
    <property type="term" value="P:epoxide metabolic process"/>
    <property type="evidence" value="ECO:0007669"/>
    <property type="project" value="TreeGrafter"/>
</dbReference>
<proteinExistence type="inferred from homology"/>
<organism evidence="6 7">
    <name type="scientific">Solimonas fluminis</name>
    <dbReference type="NCBI Taxonomy" id="2086571"/>
    <lineage>
        <taxon>Bacteria</taxon>
        <taxon>Pseudomonadati</taxon>
        <taxon>Pseudomonadota</taxon>
        <taxon>Gammaproteobacteria</taxon>
        <taxon>Nevskiales</taxon>
        <taxon>Nevskiaceae</taxon>
        <taxon>Solimonas</taxon>
    </lineage>
</organism>
<feature type="active site" description="Proton donor" evidence="4">
    <location>
        <position position="304"/>
    </location>
</feature>
<comment type="similarity">
    <text evidence="1">Belongs to the peptidase S33 family.</text>
</comment>
<dbReference type="PANTHER" id="PTHR21661">
    <property type="entry name" value="EPOXIDE HYDROLASE 1-RELATED"/>
    <property type="match status" value="1"/>
</dbReference>
<dbReference type="RefSeq" id="WP_104231835.1">
    <property type="nucleotide sequence ID" value="NZ_PSNW01000012.1"/>
</dbReference>
<dbReference type="Pfam" id="PF06441">
    <property type="entry name" value="EHN"/>
    <property type="match status" value="1"/>
</dbReference>
<dbReference type="OrthoDB" id="9780765at2"/>
<dbReference type="PIRSF" id="PIRSF001112">
    <property type="entry name" value="Epoxide_hydrolase"/>
    <property type="match status" value="1"/>
</dbReference>
<keyword evidence="3 6" id="KW-0378">Hydrolase</keyword>
<feature type="active site" description="Nucleophile" evidence="4">
    <location>
        <position position="179"/>
    </location>
</feature>
<dbReference type="InterPro" id="IPR010497">
    <property type="entry name" value="Epoxide_hydro_N"/>
</dbReference>
<keyword evidence="2" id="KW-0058">Aromatic hydrocarbons catabolism</keyword>
<evidence type="ECO:0000313" key="7">
    <source>
        <dbReference type="Proteomes" id="UP000238220"/>
    </source>
</evidence>
<evidence type="ECO:0000256" key="2">
    <source>
        <dbReference type="ARBA" id="ARBA00022797"/>
    </source>
</evidence>
<dbReference type="AlphaFoldDB" id="A0A2S5TBZ2"/>
<dbReference type="InterPro" id="IPR029058">
    <property type="entry name" value="AB_hydrolase_fold"/>
</dbReference>
<dbReference type="Proteomes" id="UP000238220">
    <property type="component" value="Unassembled WGS sequence"/>
</dbReference>
<evidence type="ECO:0000259" key="5">
    <source>
        <dbReference type="Pfam" id="PF06441"/>
    </source>
</evidence>
<protein>
    <submittedName>
        <fullName evidence="6">Epoxide hydrolase</fullName>
    </submittedName>
</protein>
<reference evidence="6 7" key="1">
    <citation type="submission" date="2018-02" db="EMBL/GenBank/DDBJ databases">
        <title>Genome sequencing of Solimonas sp. HR-BB.</title>
        <authorList>
            <person name="Lee Y."/>
            <person name="Jeon C.O."/>
        </authorList>
    </citation>
    <scope>NUCLEOTIDE SEQUENCE [LARGE SCALE GENOMIC DNA]</scope>
    <source>
        <strain evidence="6 7">HR-BB</strain>
    </source>
</reference>
<evidence type="ECO:0000256" key="1">
    <source>
        <dbReference type="ARBA" id="ARBA00010088"/>
    </source>
</evidence>
<evidence type="ECO:0000256" key="4">
    <source>
        <dbReference type="PIRSR" id="PIRSR001112-1"/>
    </source>
</evidence>
<dbReference type="EMBL" id="PSNW01000012">
    <property type="protein sequence ID" value="PPE72519.1"/>
    <property type="molecule type" value="Genomic_DNA"/>
</dbReference>
<accession>A0A2S5TBZ2</accession>
<dbReference type="PANTHER" id="PTHR21661:SF35">
    <property type="entry name" value="EPOXIDE HYDROLASE"/>
    <property type="match status" value="1"/>
</dbReference>
<gene>
    <name evidence="6" type="ORF">C3942_18435</name>
</gene>
<sequence>MIQSPRPFRFEFPPSAVAELRQRLALTRWPDELEDEGAAAGLPLAQARALVEYWQGGFDFAAAEARLNRYPQYLIDIDGLDLHYVHIRSPHAHARPLLLTHGWPGSVLEFFEAAPRLTEPERYGGKAEDAFHLVLPSLQGYGGSPPAKKTGMSPRRIGRRQARLMAELGYGRYIVQGGDWGSVVSHYMAVDDVAHVDALHLNLVTIAPPRDLAAAMKDVQPHELARVAAAEKHRREGMGYYRQQSTRPQTLAYALTDSPAGWCAWIGEKYGGWSQEAAVDRDTLLTQVSLYWFTGTIASGLRLYREFSQSLQRKEGPGQVTVPTGFADYPNEIVRMPRAWCERAYPLIHWNEQPRGGHFAALEQPQLFAEDLWAFARKLRAHEAQ</sequence>
<dbReference type="InterPro" id="IPR016292">
    <property type="entry name" value="Epoxide_hydrolase"/>
</dbReference>
<feature type="domain" description="Epoxide hydrolase N-terminal" evidence="5">
    <location>
        <begin position="5"/>
        <end position="110"/>
    </location>
</feature>
<dbReference type="InterPro" id="IPR000639">
    <property type="entry name" value="Epox_hydrolase-like"/>
</dbReference>
<evidence type="ECO:0000256" key="3">
    <source>
        <dbReference type="ARBA" id="ARBA00022801"/>
    </source>
</evidence>
<dbReference type="Gene3D" id="3.40.50.1820">
    <property type="entry name" value="alpha/beta hydrolase"/>
    <property type="match status" value="1"/>
</dbReference>
<evidence type="ECO:0000313" key="6">
    <source>
        <dbReference type="EMBL" id="PPE72519.1"/>
    </source>
</evidence>
<dbReference type="GO" id="GO:0004301">
    <property type="term" value="F:epoxide hydrolase activity"/>
    <property type="evidence" value="ECO:0007669"/>
    <property type="project" value="TreeGrafter"/>
</dbReference>
<dbReference type="PRINTS" id="PR00412">
    <property type="entry name" value="EPOXHYDRLASE"/>
</dbReference>
<dbReference type="SUPFAM" id="SSF53474">
    <property type="entry name" value="alpha/beta-Hydrolases"/>
    <property type="match status" value="1"/>
</dbReference>